<dbReference type="Pfam" id="PF03781">
    <property type="entry name" value="FGE-sulfatase"/>
    <property type="match status" value="1"/>
</dbReference>
<feature type="domain" description="Sulfatase-modifying factor enzyme-like" evidence="2">
    <location>
        <begin position="401"/>
        <end position="606"/>
    </location>
</feature>
<dbReference type="PANTHER" id="PTHR23150:SF19">
    <property type="entry name" value="FORMYLGLYCINE-GENERATING ENZYME"/>
    <property type="match status" value="1"/>
</dbReference>
<comment type="caution">
    <text evidence="4">The sequence shown here is derived from an EMBL/GenBank/DDBJ whole genome shotgun (WGS) entry which is preliminary data.</text>
</comment>
<keyword evidence="1" id="KW-0732">Signal</keyword>
<feature type="chain" id="PRO_5045723181" evidence="1">
    <location>
        <begin position="24"/>
        <end position="609"/>
    </location>
</feature>
<organism evidence="4 5">
    <name type="scientific">Vibrio ostreicida</name>
    <dbReference type="NCBI Taxonomy" id="526588"/>
    <lineage>
        <taxon>Bacteria</taxon>
        <taxon>Pseudomonadati</taxon>
        <taxon>Pseudomonadota</taxon>
        <taxon>Gammaproteobacteria</taxon>
        <taxon>Vibrionales</taxon>
        <taxon>Vibrionaceae</taxon>
        <taxon>Vibrio</taxon>
    </lineage>
</organism>
<dbReference type="EMBL" id="JAUFQC010000027">
    <property type="protein sequence ID" value="MDN3612112.1"/>
    <property type="molecule type" value="Genomic_DNA"/>
</dbReference>
<accession>A0ABT8C194</accession>
<sequence length="609" mass="68114">MRTGLPTLLLALSPCFISLGIAAQNTRDPIVEIDEQLFDKYEQLKAATQNRDEKQAQFETRQQSVAELNKLAKSLDQALTQAKKQLESDYAKMLEDPEIDLAASQKAYQDAWSSVKQNQKQRLSEEQQLQESKYRLDLQNNEVDSIGQNIEDLDSNKLRARAERLQHQLAQPHSLSVSFTNRCQPHMTIAQCDRQTRDLNLQKAVKQFQAELISTTSEPQVIQIHASKVSFNIHVLRSKVTDSGFYDGSRYRSVMDVEMQARPTQSAACTLLGLNKKYCFEPEDSTEQASLVSDKEVAWVTLTIRSNIYDDRVAINGVSYGSTPLDIMLPVGQHMITVEKEGYRSFHRQISVKKDQNLRAELIEKANTLKEGDKFADSLGSGIQGPELSTILAGQYILGQHGSKQMRLKHPLGIGVTPITVGQFKSFVDTTNYQTDAELTNTCNAIIKGEVTPISKGYWRNPGFKQSANSPVVCVSLNDAKAYTNWLSKKSGHRYRLPNEDEWEIAARAGSESNYWWGDTFVPNHANTGWGGSNWSNHSTSPVNAFKPNRLGIYDAVGNVWQWTSDARGLLKGGAWNFSPDMAAAHQQLSLSNASAANYAGFRVVRDIN</sequence>
<dbReference type="Proteomes" id="UP001238540">
    <property type="component" value="Unassembled WGS sequence"/>
</dbReference>
<feature type="signal peptide" evidence="1">
    <location>
        <begin position="1"/>
        <end position="23"/>
    </location>
</feature>
<dbReference type="InterPro" id="IPR016187">
    <property type="entry name" value="CTDL_fold"/>
</dbReference>
<dbReference type="Gene3D" id="3.90.1580.10">
    <property type="entry name" value="paralog of FGE (formylglycine-generating enzyme)"/>
    <property type="match status" value="1"/>
</dbReference>
<proteinExistence type="predicted"/>
<reference evidence="5" key="1">
    <citation type="journal article" date="2019" name="Int. J. Syst. Evol. Microbiol.">
        <title>The Global Catalogue of Microorganisms (GCM) 10K type strain sequencing project: providing services to taxonomists for standard genome sequencing and annotation.</title>
        <authorList>
            <consortium name="The Broad Institute Genomics Platform"/>
            <consortium name="The Broad Institute Genome Sequencing Center for Infectious Disease"/>
            <person name="Wu L."/>
            <person name="Ma J."/>
        </authorList>
    </citation>
    <scope>NUCLEOTIDE SEQUENCE [LARGE SCALE GENOMIC DNA]</scope>
    <source>
        <strain evidence="5">CECT 7398</strain>
    </source>
</reference>
<dbReference type="InterPro" id="IPR005532">
    <property type="entry name" value="SUMF_dom"/>
</dbReference>
<evidence type="ECO:0000259" key="2">
    <source>
        <dbReference type="Pfam" id="PF03781"/>
    </source>
</evidence>
<evidence type="ECO:0000259" key="3">
    <source>
        <dbReference type="Pfam" id="PF08308"/>
    </source>
</evidence>
<dbReference type="RefSeq" id="WP_076588153.1">
    <property type="nucleotide sequence ID" value="NZ_JABEYA020000003.1"/>
</dbReference>
<keyword evidence="5" id="KW-1185">Reference proteome</keyword>
<evidence type="ECO:0000256" key="1">
    <source>
        <dbReference type="SAM" id="SignalP"/>
    </source>
</evidence>
<evidence type="ECO:0000313" key="5">
    <source>
        <dbReference type="Proteomes" id="UP001238540"/>
    </source>
</evidence>
<name>A0ABT8C194_9VIBR</name>
<dbReference type="InterPro" id="IPR051043">
    <property type="entry name" value="Sulfatase_Mod_Factor_Kinase"/>
</dbReference>
<evidence type="ECO:0000313" key="4">
    <source>
        <dbReference type="EMBL" id="MDN3612112.1"/>
    </source>
</evidence>
<feature type="domain" description="PEGA" evidence="3">
    <location>
        <begin position="299"/>
        <end position="361"/>
    </location>
</feature>
<dbReference type="SUPFAM" id="SSF56436">
    <property type="entry name" value="C-type lectin-like"/>
    <property type="match status" value="1"/>
</dbReference>
<protein>
    <submittedName>
        <fullName evidence="4">SUMF1/EgtB/PvdO family nonheme iron enzyme</fullName>
    </submittedName>
</protein>
<dbReference type="PANTHER" id="PTHR23150">
    <property type="entry name" value="SULFATASE MODIFYING FACTOR 1, 2"/>
    <property type="match status" value="1"/>
</dbReference>
<dbReference type="InterPro" id="IPR042095">
    <property type="entry name" value="SUMF_sf"/>
</dbReference>
<gene>
    <name evidence="4" type="ORF">QWZ16_21190</name>
</gene>
<dbReference type="InterPro" id="IPR013229">
    <property type="entry name" value="PEGA"/>
</dbReference>
<dbReference type="Pfam" id="PF08308">
    <property type="entry name" value="PEGA"/>
    <property type="match status" value="1"/>
</dbReference>